<sequence>MFKWDELEDLKKAALDRDAFTEVVIYQNEQILRELKSMGWKLKEMNEKNV</sequence>
<protein>
    <submittedName>
        <fullName evidence="1">Uncharacterized protein</fullName>
    </submittedName>
</protein>
<reference evidence="1" key="1">
    <citation type="submission" date="2020-04" db="EMBL/GenBank/DDBJ databases">
        <authorList>
            <person name="Chiriac C."/>
            <person name="Salcher M."/>
            <person name="Ghai R."/>
            <person name="Kavagutti S V."/>
        </authorList>
    </citation>
    <scope>NUCLEOTIDE SEQUENCE</scope>
</reference>
<gene>
    <name evidence="1" type="ORF">UFOVP716_17</name>
</gene>
<evidence type="ECO:0000313" key="1">
    <source>
        <dbReference type="EMBL" id="CAB4159653.1"/>
    </source>
</evidence>
<accession>A0A6J5NL67</accession>
<organism evidence="1">
    <name type="scientific">uncultured Caudovirales phage</name>
    <dbReference type="NCBI Taxonomy" id="2100421"/>
    <lineage>
        <taxon>Viruses</taxon>
        <taxon>Duplodnaviria</taxon>
        <taxon>Heunggongvirae</taxon>
        <taxon>Uroviricota</taxon>
        <taxon>Caudoviricetes</taxon>
        <taxon>Peduoviridae</taxon>
        <taxon>Maltschvirus</taxon>
        <taxon>Maltschvirus maltsch</taxon>
    </lineage>
</organism>
<proteinExistence type="predicted"/>
<name>A0A6J5NL67_9CAUD</name>
<dbReference type="EMBL" id="LR796686">
    <property type="protein sequence ID" value="CAB4159653.1"/>
    <property type="molecule type" value="Genomic_DNA"/>
</dbReference>